<dbReference type="Proteomes" id="UP001341840">
    <property type="component" value="Unassembled WGS sequence"/>
</dbReference>
<dbReference type="InterPro" id="IPR038745">
    <property type="entry name" value="AT4G37440-like"/>
</dbReference>
<feature type="compositionally biased region" description="Low complexity" evidence="2">
    <location>
        <begin position="232"/>
        <end position="243"/>
    </location>
</feature>
<feature type="coiled-coil region" evidence="1">
    <location>
        <begin position="423"/>
        <end position="450"/>
    </location>
</feature>
<feature type="compositionally biased region" description="Basic residues" evidence="2">
    <location>
        <begin position="612"/>
        <end position="629"/>
    </location>
</feature>
<feature type="region of interest" description="Disordered" evidence="2">
    <location>
        <begin position="565"/>
        <end position="629"/>
    </location>
</feature>
<keyword evidence="1" id="KW-0175">Coiled coil</keyword>
<evidence type="ECO:0000313" key="4">
    <source>
        <dbReference type="Proteomes" id="UP001341840"/>
    </source>
</evidence>
<protein>
    <submittedName>
        <fullName evidence="3">Uncharacterized protein</fullName>
    </submittedName>
</protein>
<feature type="compositionally biased region" description="Acidic residues" evidence="2">
    <location>
        <begin position="244"/>
        <end position="260"/>
    </location>
</feature>
<evidence type="ECO:0000256" key="1">
    <source>
        <dbReference type="SAM" id="Coils"/>
    </source>
</evidence>
<sequence>MIINLQSSETQRKLKDSEISGTLNKNPIAQGKIIGKLSITSISKRGGLHDEKMSLELVQNVNVNVNVKLEEAAQKEVQVVISKESLTIPMQNDNGKSEEPVPQEIQVVDSKENIIIPTQNVNGRSEEAVPLEVQVVDSKENVVIPIKNVNGKHEEVAVQEVQDAVSKETVAIPVVASLVSEQNVVLHPAKGIEQTPMTSGNEEDIQVNITGIGGVNSCKVVEDASEDRTDTELSSSSSFGDTGSCEEIDSSSGLSDDEAESPMGDDWGEPLLIRKKKVTSHWRSFIRPLMWRCKWLELQMRKLHAQEVKYDRELASYDYKKQLEYSKYAVDGFDVKSIPISIGIHRNKVMKRKKRKRVEESDISSYVSNHNIFSYYENKDLTDGSCMEDLHCVSTRGNDDNMEESIFNDMWHSIDRENIDKSLDDLFQKIAAVELQVQKLKTRIDNVVSENPGKFCSVTQLSMVGPSDGLKNSDRKVASFAGSENTFPVGVVHGSSQIKSELHVEDVLMPGNTSSREGITPFIETTNQPHVEGLQENSDDEVLTQDRAANEKLYDLVIARKRFGGKTKGQDGEQKSISLAQVSEPDSVTGNTVNNGKSPLKACSTSKSSSPRNKRRKQKKSVSASRSRR</sequence>
<comment type="caution">
    <text evidence="3">The sequence shown here is derived from an EMBL/GenBank/DDBJ whole genome shotgun (WGS) entry which is preliminary data.</text>
</comment>
<evidence type="ECO:0000256" key="2">
    <source>
        <dbReference type="SAM" id="MobiDB-lite"/>
    </source>
</evidence>
<dbReference type="PANTHER" id="PTHR34057">
    <property type="entry name" value="ELONGATION FACTOR"/>
    <property type="match status" value="1"/>
</dbReference>
<evidence type="ECO:0000313" key="3">
    <source>
        <dbReference type="EMBL" id="MED6195973.1"/>
    </source>
</evidence>
<name>A0ABU6XGB7_9FABA</name>
<proteinExistence type="predicted"/>
<feature type="compositionally biased region" description="Polar residues" evidence="2">
    <location>
        <begin position="575"/>
        <end position="597"/>
    </location>
</feature>
<dbReference type="PANTHER" id="PTHR34057:SF17">
    <property type="match status" value="1"/>
</dbReference>
<gene>
    <name evidence="3" type="ORF">PIB30_042850</name>
</gene>
<keyword evidence="4" id="KW-1185">Reference proteome</keyword>
<organism evidence="3 4">
    <name type="scientific">Stylosanthes scabra</name>
    <dbReference type="NCBI Taxonomy" id="79078"/>
    <lineage>
        <taxon>Eukaryota</taxon>
        <taxon>Viridiplantae</taxon>
        <taxon>Streptophyta</taxon>
        <taxon>Embryophyta</taxon>
        <taxon>Tracheophyta</taxon>
        <taxon>Spermatophyta</taxon>
        <taxon>Magnoliopsida</taxon>
        <taxon>eudicotyledons</taxon>
        <taxon>Gunneridae</taxon>
        <taxon>Pentapetalae</taxon>
        <taxon>rosids</taxon>
        <taxon>fabids</taxon>
        <taxon>Fabales</taxon>
        <taxon>Fabaceae</taxon>
        <taxon>Papilionoideae</taxon>
        <taxon>50 kb inversion clade</taxon>
        <taxon>dalbergioids sensu lato</taxon>
        <taxon>Dalbergieae</taxon>
        <taxon>Pterocarpus clade</taxon>
        <taxon>Stylosanthes</taxon>
    </lineage>
</organism>
<accession>A0ABU6XGB7</accession>
<reference evidence="3 4" key="1">
    <citation type="journal article" date="2023" name="Plants (Basel)">
        <title>Bridging the Gap: Combining Genomics and Transcriptomics Approaches to Understand Stylosanthes scabra, an Orphan Legume from the Brazilian Caatinga.</title>
        <authorList>
            <person name="Ferreira-Neto J.R.C."/>
            <person name="da Silva M.D."/>
            <person name="Binneck E."/>
            <person name="de Melo N.F."/>
            <person name="da Silva R.H."/>
            <person name="de Melo A.L.T.M."/>
            <person name="Pandolfi V."/>
            <person name="Bustamante F.O."/>
            <person name="Brasileiro-Vidal A.C."/>
            <person name="Benko-Iseppon A.M."/>
        </authorList>
    </citation>
    <scope>NUCLEOTIDE SEQUENCE [LARGE SCALE GENOMIC DNA]</scope>
    <source>
        <tissue evidence="3">Leaves</tissue>
    </source>
</reference>
<dbReference type="EMBL" id="JASCZI010211695">
    <property type="protein sequence ID" value="MED6195973.1"/>
    <property type="molecule type" value="Genomic_DNA"/>
</dbReference>
<feature type="region of interest" description="Disordered" evidence="2">
    <location>
        <begin position="223"/>
        <end position="268"/>
    </location>
</feature>
<dbReference type="CDD" id="cd11650">
    <property type="entry name" value="AT4G37440_like"/>
    <property type="match status" value="1"/>
</dbReference>